<evidence type="ECO:0000313" key="1">
    <source>
        <dbReference type="EMBL" id="MFD1675341.1"/>
    </source>
</evidence>
<gene>
    <name evidence="1" type="ORF">ACFSB2_11605</name>
</gene>
<protein>
    <submittedName>
        <fullName evidence="1">Uncharacterized protein</fullName>
    </submittedName>
</protein>
<name>A0ABW4JG12_9BACL</name>
<dbReference type="Proteomes" id="UP001597079">
    <property type="component" value="Unassembled WGS sequence"/>
</dbReference>
<accession>A0ABW4JG12</accession>
<comment type="caution">
    <text evidence="1">The sequence shown here is derived from an EMBL/GenBank/DDBJ whole genome shotgun (WGS) entry which is preliminary data.</text>
</comment>
<dbReference type="EMBL" id="JBHUCX010000028">
    <property type="protein sequence ID" value="MFD1675341.1"/>
    <property type="molecule type" value="Genomic_DNA"/>
</dbReference>
<proteinExistence type="predicted"/>
<dbReference type="RefSeq" id="WP_377943215.1">
    <property type="nucleotide sequence ID" value="NZ_JBHUCX010000028.1"/>
</dbReference>
<evidence type="ECO:0000313" key="2">
    <source>
        <dbReference type="Proteomes" id="UP001597079"/>
    </source>
</evidence>
<reference evidence="2" key="1">
    <citation type="journal article" date="2019" name="Int. J. Syst. Evol. Microbiol.">
        <title>The Global Catalogue of Microorganisms (GCM) 10K type strain sequencing project: providing services to taxonomists for standard genome sequencing and annotation.</title>
        <authorList>
            <consortium name="The Broad Institute Genomics Platform"/>
            <consortium name="The Broad Institute Genome Sequencing Center for Infectious Disease"/>
            <person name="Wu L."/>
            <person name="Ma J."/>
        </authorList>
    </citation>
    <scope>NUCLEOTIDE SEQUENCE [LARGE SCALE GENOMIC DNA]</scope>
    <source>
        <strain evidence="2">CGMCC 1.12286</strain>
    </source>
</reference>
<sequence>MNHFVSRAIRGFVACSLVFIICIQESLASTTVTCRTEQHVLNEIQLAKRYQVLHVVVHSPYAYILSISPDKELCLHLAFMNKEGKWRWMGSDAMPMTDNRPWRLFRSKYYLKYSSSRASGYRYDMDYQFDWCLSGYTTDAKVTRFRIKTKTGYIPLESIHGRYFMRVLTEEEHASFVEVQGLNAKGDVIQRDNGELEGKPRQWSPQHSELY</sequence>
<keyword evidence="2" id="KW-1185">Reference proteome</keyword>
<organism evidence="1 2">
    <name type="scientific">Alicyclobacillus fodiniaquatilis</name>
    <dbReference type="NCBI Taxonomy" id="1661150"/>
    <lineage>
        <taxon>Bacteria</taxon>
        <taxon>Bacillati</taxon>
        <taxon>Bacillota</taxon>
        <taxon>Bacilli</taxon>
        <taxon>Bacillales</taxon>
        <taxon>Alicyclobacillaceae</taxon>
        <taxon>Alicyclobacillus</taxon>
    </lineage>
</organism>